<evidence type="ECO:0000256" key="1">
    <source>
        <dbReference type="ARBA" id="ARBA00004635"/>
    </source>
</evidence>
<dbReference type="PIRSF" id="PIRSF002854">
    <property type="entry name" value="MetQ"/>
    <property type="match status" value="1"/>
</dbReference>
<sequence length="273" mass="30183">MVRIKKVALLLFSVLGILLVATGCGQKDQDKTVKVGISSADAPIWKVVQKQVKKDHIKLKVVEFNDYNQPNTALSQGEVDINSFQHQFFLDAWNKAHHSDIVSIGVTMIQPMAIYSHKLKSLTAIKPGAKVALPNDASNEARALQLLESAGLIRLSPAKDNLPTPKNVRENKLNLKFNVLDAAQTAHSLNDVDFAVVNGNVARSAKLTAKDRIYIEKVSKKSKPWINIIAVQKKNKDNATYKKIVKAYQTEAVLKAVKKLYGPQSVAAWKIKL</sequence>
<comment type="similarity">
    <text evidence="6">Belongs to the nlpA lipoprotein family.</text>
</comment>
<dbReference type="PROSITE" id="PS51257">
    <property type="entry name" value="PROKAR_LIPOPROTEIN"/>
    <property type="match status" value="1"/>
</dbReference>
<dbReference type="Proteomes" id="UP000563523">
    <property type="component" value="Unassembled WGS sequence"/>
</dbReference>
<name>A0A850R183_9LACO</name>
<keyword evidence="2 8" id="KW-0732">Signal</keyword>
<evidence type="ECO:0000256" key="8">
    <source>
        <dbReference type="SAM" id="SignalP"/>
    </source>
</evidence>
<evidence type="ECO:0000256" key="3">
    <source>
        <dbReference type="ARBA" id="ARBA00023136"/>
    </source>
</evidence>
<dbReference type="EMBL" id="JABZEC010000001">
    <property type="protein sequence ID" value="NVY95781.1"/>
    <property type="molecule type" value="Genomic_DNA"/>
</dbReference>
<evidence type="ECO:0000256" key="7">
    <source>
        <dbReference type="PIRSR" id="PIRSR002854-1"/>
    </source>
</evidence>
<dbReference type="PANTHER" id="PTHR30429">
    <property type="entry name" value="D-METHIONINE-BINDING LIPOPROTEIN METQ"/>
    <property type="match status" value="1"/>
</dbReference>
<proteinExistence type="inferred from homology"/>
<evidence type="ECO:0000256" key="5">
    <source>
        <dbReference type="ARBA" id="ARBA00023288"/>
    </source>
</evidence>
<evidence type="ECO:0000313" key="9">
    <source>
        <dbReference type="EMBL" id="NVY95781.1"/>
    </source>
</evidence>
<feature type="lipid moiety-binding region" description="S-diacylglycerol cysteine" evidence="7">
    <location>
        <position position="24"/>
    </location>
</feature>
<dbReference type="Pfam" id="PF03180">
    <property type="entry name" value="Lipoprotein_9"/>
    <property type="match status" value="1"/>
</dbReference>
<dbReference type="RefSeq" id="WP_176941951.1">
    <property type="nucleotide sequence ID" value="NZ_JABZEC010000001.1"/>
</dbReference>
<feature type="signal peptide" evidence="8">
    <location>
        <begin position="1"/>
        <end position="23"/>
    </location>
</feature>
<dbReference type="AlphaFoldDB" id="A0A850R183"/>
<gene>
    <name evidence="9" type="ORF">HU830_00965</name>
</gene>
<comment type="caution">
    <text evidence="9">The sequence shown here is derived from an EMBL/GenBank/DDBJ whole genome shotgun (WGS) entry which is preliminary data.</text>
</comment>
<keyword evidence="5 6" id="KW-0449">Lipoprotein</keyword>
<keyword evidence="4" id="KW-0564">Palmitate</keyword>
<evidence type="ECO:0000256" key="2">
    <source>
        <dbReference type="ARBA" id="ARBA00022729"/>
    </source>
</evidence>
<dbReference type="GO" id="GO:0016020">
    <property type="term" value="C:membrane"/>
    <property type="evidence" value="ECO:0007669"/>
    <property type="project" value="UniProtKB-SubCell"/>
</dbReference>
<evidence type="ECO:0000313" key="10">
    <source>
        <dbReference type="Proteomes" id="UP000563523"/>
    </source>
</evidence>
<dbReference type="InterPro" id="IPR004872">
    <property type="entry name" value="Lipoprotein_NlpA"/>
</dbReference>
<comment type="subcellular location">
    <subcellularLocation>
        <location evidence="1">Membrane</location>
        <topology evidence="1">Lipid-anchor</topology>
    </subcellularLocation>
</comment>
<keyword evidence="3" id="KW-0472">Membrane</keyword>
<protein>
    <recommendedName>
        <fullName evidence="6">Lipoprotein</fullName>
    </recommendedName>
</protein>
<evidence type="ECO:0000256" key="6">
    <source>
        <dbReference type="PIRNR" id="PIRNR002854"/>
    </source>
</evidence>
<dbReference type="Gene3D" id="3.40.190.10">
    <property type="entry name" value="Periplasmic binding protein-like II"/>
    <property type="match status" value="2"/>
</dbReference>
<organism evidence="9 10">
    <name type="scientific">Bombilactobacillus apium</name>
    <dbReference type="NCBI Taxonomy" id="2675299"/>
    <lineage>
        <taxon>Bacteria</taxon>
        <taxon>Bacillati</taxon>
        <taxon>Bacillota</taxon>
        <taxon>Bacilli</taxon>
        <taxon>Lactobacillales</taxon>
        <taxon>Lactobacillaceae</taxon>
        <taxon>Bombilactobacillus</taxon>
    </lineage>
</organism>
<dbReference type="SUPFAM" id="SSF53850">
    <property type="entry name" value="Periplasmic binding protein-like II"/>
    <property type="match status" value="1"/>
</dbReference>
<keyword evidence="10" id="KW-1185">Reference proteome</keyword>
<reference evidence="9 10" key="1">
    <citation type="submission" date="2020-06" db="EMBL/GenBank/DDBJ databases">
        <authorList>
            <person name="Kang J."/>
        </authorList>
    </citation>
    <scope>NUCLEOTIDE SEQUENCE [LARGE SCALE GENOMIC DNA]</scope>
    <source>
        <strain evidence="9 10">DCY120</strain>
    </source>
</reference>
<dbReference type="PANTHER" id="PTHR30429:SF3">
    <property type="entry name" value="LIPOPROTEIN"/>
    <property type="match status" value="1"/>
</dbReference>
<accession>A0A850R183</accession>
<evidence type="ECO:0000256" key="4">
    <source>
        <dbReference type="ARBA" id="ARBA00023139"/>
    </source>
</evidence>
<feature type="chain" id="PRO_5039041866" description="Lipoprotein" evidence="8">
    <location>
        <begin position="24"/>
        <end position="273"/>
    </location>
</feature>